<dbReference type="InterPro" id="IPR001503">
    <property type="entry name" value="Glyco_trans_10"/>
</dbReference>
<evidence type="ECO:0000256" key="4">
    <source>
        <dbReference type="ARBA" id="ARBA00022676"/>
    </source>
</evidence>
<evidence type="ECO:0000259" key="14">
    <source>
        <dbReference type="Pfam" id="PF17039"/>
    </source>
</evidence>
<dbReference type="EC" id="2.4.1.-" evidence="12"/>
<keyword evidence="5 12" id="KW-0808">Transferase</keyword>
<evidence type="ECO:0000313" key="16">
    <source>
        <dbReference type="Proteomes" id="UP001374579"/>
    </source>
</evidence>
<keyword evidence="6 12" id="KW-0812">Transmembrane</keyword>
<feature type="domain" description="Fucosyltransferase N-terminal" evidence="14">
    <location>
        <begin position="140"/>
        <end position="235"/>
    </location>
</feature>
<evidence type="ECO:0000259" key="13">
    <source>
        <dbReference type="Pfam" id="PF00852"/>
    </source>
</evidence>
<gene>
    <name evidence="15" type="ORF">V1264_006746</name>
</gene>
<keyword evidence="9 12" id="KW-0333">Golgi apparatus</keyword>
<comment type="caution">
    <text evidence="15">The sequence shown here is derived from an EMBL/GenBank/DDBJ whole genome shotgun (WGS) entry which is preliminary data.</text>
</comment>
<evidence type="ECO:0000313" key="15">
    <source>
        <dbReference type="EMBL" id="KAK7095321.1"/>
    </source>
</evidence>
<dbReference type="InterPro" id="IPR038577">
    <property type="entry name" value="GT10-like_C_sf"/>
</dbReference>
<dbReference type="GO" id="GO:0032580">
    <property type="term" value="C:Golgi cisterna membrane"/>
    <property type="evidence" value="ECO:0007669"/>
    <property type="project" value="UniProtKB-SubCell"/>
</dbReference>
<dbReference type="EMBL" id="JBAMIC010000018">
    <property type="protein sequence ID" value="KAK7095321.1"/>
    <property type="molecule type" value="Genomic_DNA"/>
</dbReference>
<comment type="similarity">
    <text evidence="3 12">Belongs to the glycosyltransferase 10 family.</text>
</comment>
<dbReference type="PANTHER" id="PTHR48438">
    <property type="entry name" value="ALPHA-(1,3)-FUCOSYLTRANSFERASE C-RELATED"/>
    <property type="match status" value="1"/>
</dbReference>
<dbReference type="GO" id="GO:0000139">
    <property type="term" value="C:Golgi membrane"/>
    <property type="evidence" value="ECO:0007669"/>
    <property type="project" value="UniProtKB-SubCell"/>
</dbReference>
<dbReference type="Gene3D" id="3.40.50.11660">
    <property type="entry name" value="Glycosyl transferase family 10, C-terminal domain"/>
    <property type="match status" value="1"/>
</dbReference>
<dbReference type="InterPro" id="IPR031481">
    <property type="entry name" value="Glyco_tran_10_N"/>
</dbReference>
<dbReference type="Pfam" id="PF00852">
    <property type="entry name" value="Glyco_transf_10"/>
    <property type="match status" value="1"/>
</dbReference>
<dbReference type="Proteomes" id="UP001374579">
    <property type="component" value="Unassembled WGS sequence"/>
</dbReference>
<keyword evidence="8 12" id="KW-1133">Transmembrane helix</keyword>
<keyword evidence="10 12" id="KW-0472">Membrane</keyword>
<feature type="transmembrane region" description="Helical" evidence="12">
    <location>
        <begin position="7"/>
        <end position="25"/>
    </location>
</feature>
<evidence type="ECO:0000256" key="8">
    <source>
        <dbReference type="ARBA" id="ARBA00022989"/>
    </source>
</evidence>
<keyword evidence="11" id="KW-0325">Glycoprotein</keyword>
<keyword evidence="4 12" id="KW-0328">Glycosyltransferase</keyword>
<keyword evidence="16" id="KW-1185">Reference proteome</keyword>
<evidence type="ECO:0000256" key="6">
    <source>
        <dbReference type="ARBA" id="ARBA00022692"/>
    </source>
</evidence>
<dbReference type="InterPro" id="IPR055270">
    <property type="entry name" value="Glyco_tran_10_C"/>
</dbReference>
<comment type="subcellular location">
    <subcellularLocation>
        <location evidence="1">Golgi apparatus membrane</location>
        <topology evidence="1">Single-pass type II membrane protein</topology>
    </subcellularLocation>
    <subcellularLocation>
        <location evidence="12">Golgi apparatus</location>
        <location evidence="12">Golgi stack membrane</location>
        <topology evidence="12">Single-pass type II membrane protein</topology>
    </subcellularLocation>
</comment>
<name>A0AAN9AXQ2_9CAEN</name>
<evidence type="ECO:0000256" key="3">
    <source>
        <dbReference type="ARBA" id="ARBA00008919"/>
    </source>
</evidence>
<evidence type="ECO:0000256" key="11">
    <source>
        <dbReference type="ARBA" id="ARBA00023180"/>
    </source>
</evidence>
<evidence type="ECO:0000256" key="10">
    <source>
        <dbReference type="ARBA" id="ARBA00023136"/>
    </source>
</evidence>
<accession>A0AAN9AXQ2</accession>
<feature type="domain" description="Fucosyltransferase C-terminal" evidence="13">
    <location>
        <begin position="252"/>
        <end position="444"/>
    </location>
</feature>
<reference evidence="15 16" key="1">
    <citation type="submission" date="2024-02" db="EMBL/GenBank/DDBJ databases">
        <title>Chromosome-scale genome assembly of the rough periwinkle Littorina saxatilis.</title>
        <authorList>
            <person name="De Jode A."/>
            <person name="Faria R."/>
            <person name="Formenti G."/>
            <person name="Sims Y."/>
            <person name="Smith T.P."/>
            <person name="Tracey A."/>
            <person name="Wood J.M.D."/>
            <person name="Zagrodzka Z.B."/>
            <person name="Johannesson K."/>
            <person name="Butlin R.K."/>
            <person name="Leder E.H."/>
        </authorList>
    </citation>
    <scope>NUCLEOTIDE SEQUENCE [LARGE SCALE GENOMIC DNA]</scope>
    <source>
        <strain evidence="15">Snail1</strain>
        <tissue evidence="15">Muscle</tissue>
    </source>
</reference>
<evidence type="ECO:0000256" key="9">
    <source>
        <dbReference type="ARBA" id="ARBA00023034"/>
    </source>
</evidence>
<protein>
    <recommendedName>
        <fullName evidence="12">Fucosyltransferase</fullName>
        <ecNumber evidence="12">2.4.1.-</ecNumber>
    </recommendedName>
</protein>
<organism evidence="15 16">
    <name type="scientific">Littorina saxatilis</name>
    <dbReference type="NCBI Taxonomy" id="31220"/>
    <lineage>
        <taxon>Eukaryota</taxon>
        <taxon>Metazoa</taxon>
        <taxon>Spiralia</taxon>
        <taxon>Lophotrochozoa</taxon>
        <taxon>Mollusca</taxon>
        <taxon>Gastropoda</taxon>
        <taxon>Caenogastropoda</taxon>
        <taxon>Littorinimorpha</taxon>
        <taxon>Littorinoidea</taxon>
        <taxon>Littorinidae</taxon>
        <taxon>Littorina</taxon>
    </lineage>
</organism>
<evidence type="ECO:0000256" key="5">
    <source>
        <dbReference type="ARBA" id="ARBA00022679"/>
    </source>
</evidence>
<dbReference type="GO" id="GO:0008417">
    <property type="term" value="F:fucosyltransferase activity"/>
    <property type="evidence" value="ECO:0007669"/>
    <property type="project" value="InterPro"/>
</dbReference>
<keyword evidence="7" id="KW-0735">Signal-anchor</keyword>
<evidence type="ECO:0000256" key="1">
    <source>
        <dbReference type="ARBA" id="ARBA00004323"/>
    </source>
</evidence>
<proteinExistence type="inferred from homology"/>
<sequence length="457" mass="53258">MRLSSRTWVLITGSAGLLLVYMLLLRDGGLNLTSRPHSLAFQQQRGPAGQLQNNKNLPFLGPPNLALEQQGMSADQVQTSDNWPIFSKNMFPGPIPKSPFKPNFTITWDFDTAAFLERPDVKGQPPKLMTWVVKARYMPPLPEPVRLRVCPEMPCRMTTNKQYQKDSAALMWAGQIMREPAPPPRSHPDQVYVFHNHEPQAEWIHSPSFRKPAWKSAFNWTMHYRFDSDIVDLYGKLVKRNPPVKNYTAILAKKTKFAAWMVSHCDTHGRREKYIKLLRDFIPVDAYGGCAKNKCPRSSDDSCYKMINADYKFYFAFENAFCKDYITEKFFRYLEADTVVVARGSNEYKNHAPKGIFVNTADFKSAKDLAEHLLHLDIHPEEYIKILKAKDEYQPLYEDWPIRNNMGDIYYMHYHYESVSYCEMCKRLWDLDTYGKTVPDIAEWFDRENCYPPKDIR</sequence>
<evidence type="ECO:0000256" key="7">
    <source>
        <dbReference type="ARBA" id="ARBA00022968"/>
    </source>
</evidence>
<dbReference type="PANTHER" id="PTHR48438:SF1">
    <property type="entry name" value="ALPHA-(1,3)-FUCOSYLTRANSFERASE C-RELATED"/>
    <property type="match status" value="1"/>
</dbReference>
<evidence type="ECO:0000256" key="2">
    <source>
        <dbReference type="ARBA" id="ARBA00004922"/>
    </source>
</evidence>
<dbReference type="FunFam" id="3.40.50.11660:FF:000002">
    <property type="entry name" value="Alpha-(1,3)-fucosyltransferase"/>
    <property type="match status" value="1"/>
</dbReference>
<evidence type="ECO:0000256" key="12">
    <source>
        <dbReference type="RuleBase" id="RU003832"/>
    </source>
</evidence>
<dbReference type="AlphaFoldDB" id="A0AAN9AXQ2"/>
<dbReference type="Pfam" id="PF17039">
    <property type="entry name" value="Glyco_tran_10_N"/>
    <property type="match status" value="1"/>
</dbReference>
<dbReference type="SUPFAM" id="SSF53756">
    <property type="entry name" value="UDP-Glycosyltransferase/glycogen phosphorylase"/>
    <property type="match status" value="1"/>
</dbReference>
<comment type="pathway">
    <text evidence="2">Protein modification; protein glycosylation.</text>
</comment>